<dbReference type="InterPro" id="IPR011701">
    <property type="entry name" value="MFS"/>
</dbReference>
<dbReference type="Pfam" id="PF07690">
    <property type="entry name" value="MFS_1"/>
    <property type="match status" value="1"/>
</dbReference>
<dbReference type="AlphaFoldDB" id="A0A5N4B374"/>
<keyword evidence="7" id="KW-1185">Reference proteome</keyword>
<keyword evidence="3 5" id="KW-1133">Transmembrane helix</keyword>
<comment type="caution">
    <text evidence="6">The sequence shown here is derived from an EMBL/GenBank/DDBJ whole genome shotgun (WGS) entry which is preliminary data.</text>
</comment>
<reference evidence="6 7" key="1">
    <citation type="journal article" date="2018" name="Elife">
        <title>Firefly genomes illuminate parallel origins of bioluminescence in beetles.</title>
        <authorList>
            <person name="Fallon T.R."/>
            <person name="Lower S.E."/>
            <person name="Chang C.H."/>
            <person name="Bessho-Uehara M."/>
            <person name="Martin G.J."/>
            <person name="Bewick A.J."/>
            <person name="Behringer M."/>
            <person name="Debat H.J."/>
            <person name="Wong I."/>
            <person name="Day J.C."/>
            <person name="Suvorov A."/>
            <person name="Silva C.J."/>
            <person name="Stanger-Hall K.F."/>
            <person name="Hall D.W."/>
            <person name="Schmitz R.J."/>
            <person name="Nelson D.R."/>
            <person name="Lewis S.M."/>
            <person name="Shigenobu S."/>
            <person name="Bybee S.M."/>
            <person name="Larracuente A.M."/>
            <person name="Oba Y."/>
            <person name="Weng J.K."/>
        </authorList>
    </citation>
    <scope>NUCLEOTIDE SEQUENCE [LARGE SCALE GENOMIC DNA]</scope>
    <source>
        <strain evidence="6">1611_PpyrPB1</strain>
        <tissue evidence="6">Whole body</tissue>
    </source>
</reference>
<proteinExistence type="predicted"/>
<feature type="transmembrane region" description="Helical" evidence="5">
    <location>
        <begin position="232"/>
        <end position="252"/>
    </location>
</feature>
<comment type="subcellular location">
    <subcellularLocation>
        <location evidence="1">Membrane</location>
        <topology evidence="1">Multi-pass membrane protein</topology>
    </subcellularLocation>
</comment>
<dbReference type="InParanoid" id="A0A5N4B374"/>
<feature type="transmembrane region" description="Helical" evidence="5">
    <location>
        <begin position="299"/>
        <end position="315"/>
    </location>
</feature>
<keyword evidence="2 5" id="KW-0812">Transmembrane</keyword>
<feature type="transmembrane region" description="Helical" evidence="5">
    <location>
        <begin position="106"/>
        <end position="124"/>
    </location>
</feature>
<organism evidence="6 7">
    <name type="scientific">Photinus pyralis</name>
    <name type="common">Common eastern firefly</name>
    <name type="synonym">Lampyris pyralis</name>
    <dbReference type="NCBI Taxonomy" id="7054"/>
    <lineage>
        <taxon>Eukaryota</taxon>
        <taxon>Metazoa</taxon>
        <taxon>Ecdysozoa</taxon>
        <taxon>Arthropoda</taxon>
        <taxon>Hexapoda</taxon>
        <taxon>Insecta</taxon>
        <taxon>Pterygota</taxon>
        <taxon>Neoptera</taxon>
        <taxon>Endopterygota</taxon>
        <taxon>Coleoptera</taxon>
        <taxon>Polyphaga</taxon>
        <taxon>Elateriformia</taxon>
        <taxon>Elateroidea</taxon>
        <taxon>Lampyridae</taxon>
        <taxon>Lampyrinae</taxon>
        <taxon>Photinus</taxon>
    </lineage>
</organism>
<protein>
    <recommendedName>
        <fullName evidence="8">Major facilitator superfamily (MFS) profile domain-containing protein</fullName>
    </recommendedName>
</protein>
<evidence type="ECO:0000256" key="3">
    <source>
        <dbReference type="ARBA" id="ARBA00022989"/>
    </source>
</evidence>
<evidence type="ECO:0008006" key="8">
    <source>
        <dbReference type="Google" id="ProtNLM"/>
    </source>
</evidence>
<evidence type="ECO:0000256" key="1">
    <source>
        <dbReference type="ARBA" id="ARBA00004141"/>
    </source>
</evidence>
<evidence type="ECO:0000256" key="4">
    <source>
        <dbReference type="ARBA" id="ARBA00023136"/>
    </source>
</evidence>
<dbReference type="Gene3D" id="1.20.1250.20">
    <property type="entry name" value="MFS general substrate transporter like domains"/>
    <property type="match status" value="1"/>
</dbReference>
<feature type="transmembrane region" description="Helical" evidence="5">
    <location>
        <begin position="136"/>
        <end position="160"/>
    </location>
</feature>
<dbReference type="GO" id="GO:0022857">
    <property type="term" value="F:transmembrane transporter activity"/>
    <property type="evidence" value="ECO:0007669"/>
    <property type="project" value="InterPro"/>
</dbReference>
<evidence type="ECO:0000313" key="6">
    <source>
        <dbReference type="EMBL" id="KAB0804057.1"/>
    </source>
</evidence>
<feature type="transmembrane region" description="Helical" evidence="5">
    <location>
        <begin position="425"/>
        <end position="448"/>
    </location>
</feature>
<dbReference type="SUPFAM" id="SSF103473">
    <property type="entry name" value="MFS general substrate transporter"/>
    <property type="match status" value="1"/>
</dbReference>
<keyword evidence="4 5" id="KW-0472">Membrane</keyword>
<dbReference type="Proteomes" id="UP000327044">
    <property type="component" value="Unassembled WGS sequence"/>
</dbReference>
<dbReference type="InterPro" id="IPR036259">
    <property type="entry name" value="MFS_trans_sf"/>
</dbReference>
<accession>A0A5N4B374</accession>
<gene>
    <name evidence="6" type="ORF">PPYR_01027</name>
</gene>
<feature type="transmembrane region" description="Helical" evidence="5">
    <location>
        <begin position="172"/>
        <end position="193"/>
    </location>
</feature>
<evidence type="ECO:0000313" key="7">
    <source>
        <dbReference type="Proteomes" id="UP000327044"/>
    </source>
</evidence>
<evidence type="ECO:0000256" key="5">
    <source>
        <dbReference type="SAM" id="Phobius"/>
    </source>
</evidence>
<dbReference type="PANTHER" id="PTHR23507">
    <property type="entry name" value="ZGC:174356"/>
    <property type="match status" value="1"/>
</dbReference>
<feature type="transmembrane region" description="Helical" evidence="5">
    <location>
        <begin position="392"/>
        <end position="413"/>
    </location>
</feature>
<feature type="transmembrane region" description="Helical" evidence="5">
    <location>
        <begin position="454"/>
        <end position="477"/>
    </location>
</feature>
<feature type="transmembrane region" description="Helical" evidence="5">
    <location>
        <begin position="335"/>
        <end position="357"/>
    </location>
</feature>
<sequence length="519" mass="57549">MVGAPSLFSEINMELEVEASKPPRKGTIRQRIHKLRRGITVEPFLICFCLPYSMSALTIQNLSLEKACRVNLNLNTSVCDAIHQHIDDAYDKVDEIAVQKVVASAYVWKNVIFSVFPAILLPLLGSWSDRHNTRKVLMLLPMAGEVITNVGFILCTFFFYELPMEVNTVVEVLPTAITGGINMLLLGVFTYVASISSIEDRTFRLGVIHILYGISTTVGYACSGIVYTLIGFYGVFVSSLIMYALGGLYAYYGINEAPCNRPGPLSKCARVKDMVNVKQTLTTFNFLWNRRRAAQSKQIYLILILAILVLGPGQGEETVLYLYTRLKFSWSEIDYSLFTGIYSVAHLVGNSFAILIFSKWLKFDDAILGIISSVSKIGGGIVYIFAQTTLVFYLGTLAEVFNGTAFAASRSIITKLVLDQDLGKVNSLFGMAEAITTLIYGPAFSALYKSTIQIFPGTFFVVGSCLTIPPIIMYIWLYSKRNERFVSEVHSGGIEHYALDETPKVYQSPQSLPQMVAGT</sequence>
<feature type="transmembrane region" description="Helical" evidence="5">
    <location>
        <begin position="205"/>
        <end position="226"/>
    </location>
</feature>
<dbReference type="GO" id="GO:0016020">
    <property type="term" value="C:membrane"/>
    <property type="evidence" value="ECO:0007669"/>
    <property type="project" value="UniProtKB-SubCell"/>
</dbReference>
<name>A0A5N4B374_PHOPY</name>
<dbReference type="EMBL" id="VVIM01000001">
    <property type="protein sequence ID" value="KAB0804057.1"/>
    <property type="molecule type" value="Genomic_DNA"/>
</dbReference>
<feature type="transmembrane region" description="Helical" evidence="5">
    <location>
        <begin position="366"/>
        <end position="386"/>
    </location>
</feature>
<evidence type="ECO:0000256" key="2">
    <source>
        <dbReference type="ARBA" id="ARBA00022692"/>
    </source>
</evidence>
<dbReference type="PANTHER" id="PTHR23507:SF1">
    <property type="entry name" value="FI18259P1-RELATED"/>
    <property type="match status" value="1"/>
</dbReference>